<dbReference type="AlphaFoldDB" id="A0A1M6EL30"/>
<keyword evidence="3" id="KW-1185">Reference proteome</keyword>
<name>A0A1M6EL30_9FLAO</name>
<protein>
    <submittedName>
        <fullName evidence="2">Antitoxin component YwqK of the YwqJK toxin-antitoxin module</fullName>
    </submittedName>
</protein>
<keyword evidence="1" id="KW-0732">Signal</keyword>
<dbReference type="OrthoDB" id="830908at2"/>
<proteinExistence type="predicted"/>
<feature type="signal peptide" evidence="1">
    <location>
        <begin position="1"/>
        <end position="19"/>
    </location>
</feature>
<dbReference type="EMBL" id="FQYU01000002">
    <property type="protein sequence ID" value="SHI86106.1"/>
    <property type="molecule type" value="Genomic_DNA"/>
</dbReference>
<accession>A0A1M6EL30</accession>
<dbReference type="RefSeq" id="WP_139278074.1">
    <property type="nucleotide sequence ID" value="NZ_FQYU01000002.1"/>
</dbReference>
<dbReference type="SUPFAM" id="SSF82185">
    <property type="entry name" value="Histone H3 K4-specific methyltransferase SET7/9 N-terminal domain"/>
    <property type="match status" value="2"/>
</dbReference>
<feature type="chain" id="PRO_5012160882" evidence="1">
    <location>
        <begin position="20"/>
        <end position="892"/>
    </location>
</feature>
<dbReference type="STRING" id="192903.SAMN04488513_10293"/>
<dbReference type="Gene3D" id="2.20.110.10">
    <property type="entry name" value="Histone H3 K4-specific methyltransferase SET7/9 N-terminal domain"/>
    <property type="match status" value="3"/>
</dbReference>
<reference evidence="3" key="1">
    <citation type="submission" date="2016-11" db="EMBL/GenBank/DDBJ databases">
        <authorList>
            <person name="Varghese N."/>
            <person name="Submissions S."/>
        </authorList>
    </citation>
    <scope>NUCLEOTIDE SEQUENCE [LARGE SCALE GENOMIC DNA]</scope>
    <source>
        <strain evidence="3">DSM 19858</strain>
    </source>
</reference>
<evidence type="ECO:0000256" key="1">
    <source>
        <dbReference type="SAM" id="SignalP"/>
    </source>
</evidence>
<dbReference type="Proteomes" id="UP000184543">
    <property type="component" value="Unassembled WGS sequence"/>
</dbReference>
<gene>
    <name evidence="2" type="ORF">SAMN04488513_10293</name>
</gene>
<organism evidence="2 3">
    <name type="scientific">Pseudozobellia thermophila</name>
    <dbReference type="NCBI Taxonomy" id="192903"/>
    <lineage>
        <taxon>Bacteria</taxon>
        <taxon>Pseudomonadati</taxon>
        <taxon>Bacteroidota</taxon>
        <taxon>Flavobacteriia</taxon>
        <taxon>Flavobacteriales</taxon>
        <taxon>Flavobacteriaceae</taxon>
        <taxon>Pseudozobellia</taxon>
    </lineage>
</organism>
<evidence type="ECO:0000313" key="2">
    <source>
        <dbReference type="EMBL" id="SHI86106.1"/>
    </source>
</evidence>
<sequence>MKLYTTLLLIATFSINALAQQDTLWFDHNWNKTTKDSAHYYRPPVKKEASGLYRINDYYLDGTLQMTGLSKFKDSVLLEGKASWYRRDGKAMQTETYKNNKLNGVCTYYKYDTCKKNTRENDIPLSNGAAKENCIYHIREVTYKDNSPIEEVIYDTDKKGAREEYFYKQGSVYKKLFYDTEGKLLGTYHALDYGNDYGTSVSYYKMPMRPKRIARIKDGFELYSYAYYPNGEQRSSFDTIQKLKTYFDEKGKVMGSLQYKGELSYLSILQGKRFEFYHDERTVRLIETYANEKRVNSKAFNTFGVLTSEKFYDDTEVVKVVSYTDDGKKLGELTKINGELNGTVRNENNQIITYKNGVVIKAQYPYPNSKKIFAKLKDSVVTYYDTIGKPMGTLKIALSKNGGLPDKLENGSYRPIPVEGTLFFHDHKNRIVEKTTFKDYKKTQKTILDYRDDHCFRQEMVYNRNEKPIKHSFYFSNGNKRSELFYNPETEEKEKGVFFNEKGEQISEFDYTTQTGTFYEYHSQSDAIKEISTQKNGELVSRKDYRMEYDRSLKGHKNMLREVINANGESAFYSRQGTLIGKAVFKNGKPWSGVVYNNNTHRKYEVKEGKRHGKYIRYAGNGTTIKEEGQYLNDKKHGTFIKWTGIRTSYEAKNTKTLEENYKNGVKDGYTITYDKTGKEISKVLYKDGKREGYATSYDKNTGKTYRLLYKNNEPYDGVLVDSYGNEKIYKDGSIVKDTRLTEIKFQDNYQNIKTVTTYLDEHTQKKEVYDLEGKRLLTYTEAYRELQGEVVQYSNNRPKYKAVFKNGELQEGTVWLKTSSRFPSEKYAQLSKQNGTVTLKAYNENQELLFGAEIVPKLYKDYGERILSYRLGYDLKVRGSDLLQIDLFDNP</sequence>
<evidence type="ECO:0000313" key="3">
    <source>
        <dbReference type="Proteomes" id="UP000184543"/>
    </source>
</evidence>